<dbReference type="EMBL" id="LWMV01000160">
    <property type="protein sequence ID" value="KZX12807.1"/>
    <property type="molecule type" value="Genomic_DNA"/>
</dbReference>
<comment type="caution">
    <text evidence="1">The sequence shown here is derived from an EMBL/GenBank/DDBJ whole genome shotgun (WGS) entry which is preliminary data.</text>
</comment>
<keyword evidence="2" id="KW-1185">Reference proteome</keyword>
<sequence length="81" mass="9671">MINTNQHNIKKSSNEKTFDCIEFKRQLQENVLKASKAKNSKEFIDFINKVGIKSSLYKKNNFNLIYSNNVTYRRIIHFRVE</sequence>
<protein>
    <submittedName>
        <fullName evidence="1">Uncharacterized protein</fullName>
    </submittedName>
</protein>
<name>A0A166CB81_9EURY</name>
<dbReference type="AlphaFoldDB" id="A0A166CB81"/>
<reference evidence="1 2" key="1">
    <citation type="submission" date="2016-04" db="EMBL/GenBank/DDBJ databases">
        <title>Genome sequence of Methanobrevibacter curvatus DSM 11111.</title>
        <authorList>
            <person name="Poehlein A."/>
            <person name="Seedorf H."/>
            <person name="Daniel R."/>
        </authorList>
    </citation>
    <scope>NUCLEOTIDE SEQUENCE [LARGE SCALE GENOMIC DNA]</scope>
    <source>
        <strain evidence="1 2">DSM 11111</strain>
    </source>
</reference>
<dbReference type="Proteomes" id="UP000077245">
    <property type="component" value="Unassembled WGS sequence"/>
</dbReference>
<evidence type="ECO:0000313" key="1">
    <source>
        <dbReference type="EMBL" id="KZX12807.1"/>
    </source>
</evidence>
<accession>A0A166CB81</accession>
<dbReference type="PATRIC" id="fig|49547.3.peg.930"/>
<gene>
    <name evidence="1" type="ORF">MBCUR_08630</name>
</gene>
<proteinExistence type="predicted"/>
<evidence type="ECO:0000313" key="2">
    <source>
        <dbReference type="Proteomes" id="UP000077245"/>
    </source>
</evidence>
<dbReference type="STRING" id="49547.MBCUR_08630"/>
<organism evidence="1 2">
    <name type="scientific">Methanobrevibacter curvatus</name>
    <dbReference type="NCBI Taxonomy" id="49547"/>
    <lineage>
        <taxon>Archaea</taxon>
        <taxon>Methanobacteriati</taxon>
        <taxon>Methanobacteriota</taxon>
        <taxon>Methanomada group</taxon>
        <taxon>Methanobacteria</taxon>
        <taxon>Methanobacteriales</taxon>
        <taxon>Methanobacteriaceae</taxon>
        <taxon>Methanobrevibacter</taxon>
    </lineage>
</organism>
<dbReference type="RefSeq" id="WP_067090661.1">
    <property type="nucleotide sequence ID" value="NZ_LWMV01000160.1"/>
</dbReference>